<dbReference type="GO" id="GO:0003746">
    <property type="term" value="F:translation elongation factor activity"/>
    <property type="evidence" value="ECO:0007669"/>
    <property type="project" value="UniProtKB-KW"/>
</dbReference>
<sequence>MQHVIVGTAGHVDHGKTLLVKALTGVDTDRLKEEKERGISIELGFAPLKLPDGRQLGLVDVPGHERFIRQMLAGVAGIDVVLLVVAADEGVMPQTREHLAIIDLLQIKRGILVLTKIDLVEPAWLDLVEEEVRELVRGTSLEEAPLVRVSAVTGEGLKELKEILARITLEIPPRPASGRVRLPIDRVFSLPGFGTIVTGTLWSGSIDTGMEVEILPEGRRGRARGLQVHGHPVSQAQAGQRVAVNLAGVEVQDIRRGSVLVEPGLWQPAVRIDANIKLLPGAKLKNRERVRFYLATKEAFGRVVLLDREELEGGMEALAQLVLEEPVVAAPRDRFILRTYSPLVTIGGGEVIAVNTPRYRRYDRQVLETLIKRLKGSLPEIFLDIIRGSKEGLELKKASAQAGLTLEEAQDVLKAEASQGKLVVLPAAEGEQYVITSEGLERFWERTYPLLKDFHRRYPLRVGLPKEELRSRIFSRLDWRTFQGILERWSGEGKINLVGNSVALATYKVELDERQKRIAQVLIERYRAGWFQPPLPEEAGQGLDLAPEELEELLHFLVRQGHLVKVGDELYFHKEAVTAAQEEIRRLGREGPFTLGAVRDRLGSSRKYVLPLLEYLDQIKFTRRIGDKRTIVEVRAGGE</sequence>
<dbReference type="InterPro" id="IPR036388">
    <property type="entry name" value="WH-like_DNA-bd_sf"/>
</dbReference>
<dbReference type="STRING" id="698762.SAMN00808754_3308"/>
<dbReference type="GO" id="GO:0005525">
    <property type="term" value="F:GTP binding"/>
    <property type="evidence" value="ECO:0007669"/>
    <property type="project" value="UniProtKB-KW"/>
</dbReference>
<keyword evidence="5" id="KW-0648">Protein biosynthesis</keyword>
<evidence type="ECO:0000259" key="9">
    <source>
        <dbReference type="PROSITE" id="PS51722"/>
    </source>
</evidence>
<dbReference type="GO" id="GO:0003924">
    <property type="term" value="F:GTPase activity"/>
    <property type="evidence" value="ECO:0007669"/>
    <property type="project" value="InterPro"/>
</dbReference>
<dbReference type="OrthoDB" id="9804504at2"/>
<dbReference type="InterPro" id="IPR015189">
    <property type="entry name" value="Elong_fac_SelB-wing-hlx_typ-1"/>
</dbReference>
<dbReference type="PROSITE" id="PS51722">
    <property type="entry name" value="G_TR_2"/>
    <property type="match status" value="1"/>
</dbReference>
<keyword evidence="10" id="KW-0251">Elongation factor</keyword>
<evidence type="ECO:0000256" key="2">
    <source>
        <dbReference type="ARBA" id="ARBA00015953"/>
    </source>
</evidence>
<dbReference type="CDD" id="cd15491">
    <property type="entry name" value="selB_III"/>
    <property type="match status" value="1"/>
</dbReference>
<dbReference type="CDD" id="cd03696">
    <property type="entry name" value="SelB_II"/>
    <property type="match status" value="1"/>
</dbReference>
<evidence type="ECO:0000256" key="5">
    <source>
        <dbReference type="ARBA" id="ARBA00022917"/>
    </source>
</evidence>
<dbReference type="Proteomes" id="UP000192569">
    <property type="component" value="Chromosome I"/>
</dbReference>
<evidence type="ECO:0000256" key="1">
    <source>
        <dbReference type="ARBA" id="ARBA00004496"/>
    </source>
</evidence>
<protein>
    <recommendedName>
        <fullName evidence="2">Selenocysteine-specific elongation factor</fullName>
    </recommendedName>
    <alternativeName>
        <fullName evidence="8">SelB translation factor</fullName>
    </alternativeName>
</protein>
<dbReference type="InterPro" id="IPR004161">
    <property type="entry name" value="EFTu-like_2"/>
</dbReference>
<evidence type="ECO:0000256" key="4">
    <source>
        <dbReference type="ARBA" id="ARBA00022741"/>
    </source>
</evidence>
<dbReference type="Pfam" id="PF09106">
    <property type="entry name" value="WHD_2nd_SelB"/>
    <property type="match status" value="1"/>
</dbReference>
<dbReference type="GO" id="GO:0005829">
    <property type="term" value="C:cytosol"/>
    <property type="evidence" value="ECO:0007669"/>
    <property type="project" value="TreeGrafter"/>
</dbReference>
<evidence type="ECO:0000313" key="11">
    <source>
        <dbReference type="Proteomes" id="UP000192569"/>
    </source>
</evidence>
<dbReference type="InterPro" id="IPR015191">
    <property type="entry name" value="SelB_WHD4"/>
</dbReference>
<keyword evidence="4" id="KW-0547">Nucleotide-binding</keyword>
<dbReference type="AlphaFoldDB" id="A0A1W1W3W5"/>
<dbReference type="GO" id="GO:0003723">
    <property type="term" value="F:RNA binding"/>
    <property type="evidence" value="ECO:0007669"/>
    <property type="project" value="InterPro"/>
</dbReference>
<dbReference type="CDD" id="cd04171">
    <property type="entry name" value="SelB"/>
    <property type="match status" value="1"/>
</dbReference>
<organism evidence="10 11">
    <name type="scientific">Thermanaeromonas toyohensis ToBE</name>
    <dbReference type="NCBI Taxonomy" id="698762"/>
    <lineage>
        <taxon>Bacteria</taxon>
        <taxon>Bacillati</taxon>
        <taxon>Bacillota</taxon>
        <taxon>Clostridia</taxon>
        <taxon>Neomoorellales</taxon>
        <taxon>Neomoorellaceae</taxon>
        <taxon>Thermanaeromonas</taxon>
    </lineage>
</organism>
<dbReference type="InterPro" id="IPR036390">
    <property type="entry name" value="WH_DNA-bd_sf"/>
</dbReference>
<dbReference type="GO" id="GO:0001514">
    <property type="term" value="P:selenocysteine incorporation"/>
    <property type="evidence" value="ECO:0007669"/>
    <property type="project" value="InterPro"/>
</dbReference>
<dbReference type="Pfam" id="PF09107">
    <property type="entry name" value="WHD_3rd_SelB"/>
    <property type="match status" value="1"/>
</dbReference>
<evidence type="ECO:0000256" key="3">
    <source>
        <dbReference type="ARBA" id="ARBA00022490"/>
    </source>
</evidence>
<dbReference type="InterPro" id="IPR057335">
    <property type="entry name" value="Beta-barrel_SelB"/>
</dbReference>
<dbReference type="NCBIfam" id="TIGR00475">
    <property type="entry name" value="selB"/>
    <property type="match status" value="1"/>
</dbReference>
<dbReference type="InterPro" id="IPR004535">
    <property type="entry name" value="Transl_elong_SelB"/>
</dbReference>
<dbReference type="InterPro" id="IPR050055">
    <property type="entry name" value="EF-Tu_GTPase"/>
</dbReference>
<dbReference type="FunFam" id="3.40.50.300:FF:001064">
    <property type="entry name" value="Selenocysteine-specific translation elongation factor"/>
    <property type="match status" value="1"/>
</dbReference>
<dbReference type="SUPFAM" id="SSF50465">
    <property type="entry name" value="EF-Tu/eEF-1alpha/eIF2-gamma C-terminal domain"/>
    <property type="match status" value="1"/>
</dbReference>
<dbReference type="InterPro" id="IPR000795">
    <property type="entry name" value="T_Tr_GTP-bd_dom"/>
</dbReference>
<feature type="domain" description="Tr-type G" evidence="9">
    <location>
        <begin position="1"/>
        <end position="176"/>
    </location>
</feature>
<dbReference type="InterPro" id="IPR027417">
    <property type="entry name" value="P-loop_NTPase"/>
</dbReference>
<evidence type="ECO:0000256" key="6">
    <source>
        <dbReference type="ARBA" id="ARBA00023134"/>
    </source>
</evidence>
<evidence type="ECO:0000256" key="8">
    <source>
        <dbReference type="ARBA" id="ARBA00031615"/>
    </source>
</evidence>
<dbReference type="Pfam" id="PF03144">
    <property type="entry name" value="GTP_EFTU_D2"/>
    <property type="match status" value="1"/>
</dbReference>
<dbReference type="SUPFAM" id="SSF46785">
    <property type="entry name" value="Winged helix' DNA-binding domain"/>
    <property type="match status" value="3"/>
</dbReference>
<evidence type="ECO:0000313" key="10">
    <source>
        <dbReference type="EMBL" id="SMC00150.1"/>
    </source>
</evidence>
<dbReference type="PRINTS" id="PR00315">
    <property type="entry name" value="ELONGATNFCT"/>
</dbReference>
<dbReference type="InterPro" id="IPR009000">
    <property type="entry name" value="Transl_B-barrel_sf"/>
</dbReference>
<dbReference type="Pfam" id="PF25461">
    <property type="entry name" value="Beta-barrel_SelB"/>
    <property type="match status" value="1"/>
</dbReference>
<dbReference type="InterPro" id="IPR005225">
    <property type="entry name" value="Small_GTP-bd"/>
</dbReference>
<dbReference type="PANTHER" id="PTHR43721:SF22">
    <property type="entry name" value="ELONGATION FACTOR TU, MITOCHONDRIAL"/>
    <property type="match status" value="1"/>
</dbReference>
<dbReference type="Gene3D" id="1.10.10.10">
    <property type="entry name" value="Winged helix-like DNA-binding domain superfamily/Winged helix DNA-binding domain"/>
    <property type="match status" value="2"/>
</dbReference>
<reference evidence="10 11" key="1">
    <citation type="submission" date="2017-04" db="EMBL/GenBank/DDBJ databases">
        <authorList>
            <person name="Afonso C.L."/>
            <person name="Miller P.J."/>
            <person name="Scott M.A."/>
            <person name="Spackman E."/>
            <person name="Goraichik I."/>
            <person name="Dimitrov K.M."/>
            <person name="Suarez D.L."/>
            <person name="Swayne D.E."/>
        </authorList>
    </citation>
    <scope>NUCLEOTIDE SEQUENCE [LARGE SCALE GENOMIC DNA]</scope>
    <source>
        <strain evidence="10 11">ToBE</strain>
    </source>
</reference>
<name>A0A1W1W3W5_9FIRM</name>
<dbReference type="Gene3D" id="3.40.50.300">
    <property type="entry name" value="P-loop containing nucleotide triphosphate hydrolases"/>
    <property type="match status" value="1"/>
</dbReference>
<dbReference type="Pfam" id="PF00009">
    <property type="entry name" value="GTP_EFTU"/>
    <property type="match status" value="1"/>
</dbReference>
<keyword evidence="11" id="KW-1185">Reference proteome</keyword>
<keyword evidence="3" id="KW-0963">Cytoplasm</keyword>
<accession>A0A1W1W3W5</accession>
<gene>
    <name evidence="10" type="ORF">SAMN00808754_3308</name>
</gene>
<dbReference type="SUPFAM" id="SSF50447">
    <property type="entry name" value="Translation proteins"/>
    <property type="match status" value="1"/>
</dbReference>
<comment type="function">
    <text evidence="7">Translation factor necessary for the incorporation of selenocysteine into proteins. It probably replaces EF-Tu for the insertion of selenocysteine directed by the UGA codon. SelB binds GTP and GDP.</text>
</comment>
<dbReference type="InterPro" id="IPR009001">
    <property type="entry name" value="Transl_elong_EF1A/Init_IF2_C"/>
</dbReference>
<dbReference type="PANTHER" id="PTHR43721">
    <property type="entry name" value="ELONGATION FACTOR TU-RELATED"/>
    <property type="match status" value="1"/>
</dbReference>
<evidence type="ECO:0000256" key="7">
    <source>
        <dbReference type="ARBA" id="ARBA00025526"/>
    </source>
</evidence>
<comment type="subcellular location">
    <subcellularLocation>
        <location evidence="1">Cytoplasm</location>
    </subcellularLocation>
</comment>
<dbReference type="InterPro" id="IPR015190">
    <property type="entry name" value="Elong_fac_SelB-wing-hlx_typ-2"/>
</dbReference>
<dbReference type="EMBL" id="LT838272">
    <property type="protein sequence ID" value="SMC00150.1"/>
    <property type="molecule type" value="Genomic_DNA"/>
</dbReference>
<proteinExistence type="predicted"/>
<dbReference type="SUPFAM" id="SSF52540">
    <property type="entry name" value="P-loop containing nucleoside triphosphate hydrolases"/>
    <property type="match status" value="1"/>
</dbReference>
<dbReference type="Gene3D" id="2.40.30.10">
    <property type="entry name" value="Translation factors"/>
    <property type="match status" value="1"/>
</dbReference>
<keyword evidence="6" id="KW-0342">GTP-binding</keyword>
<dbReference type="Gene3D" id="1.10.10.2770">
    <property type="match status" value="1"/>
</dbReference>
<dbReference type="Pfam" id="PF09105">
    <property type="entry name" value="WHD_1st_SelB"/>
    <property type="match status" value="1"/>
</dbReference>
<dbReference type="NCBIfam" id="TIGR00231">
    <property type="entry name" value="small_GTP"/>
    <property type="match status" value="1"/>
</dbReference>